<protein>
    <submittedName>
        <fullName evidence="2">Luciferase family protein</fullName>
    </submittedName>
</protein>
<feature type="domain" description="Luciferase" evidence="1">
    <location>
        <begin position="34"/>
        <end position="96"/>
    </location>
</feature>
<sequence length="119" mass="12858">MTATRRAVEQLATWPDLSTAPASCGTGSAIFADGREIVHLHTERDADVLLTRPVIERIHDELERSTAFRLHPGSAWATVHLDCDADGDLLVSLVSLCLKADCGPSEPCNMGRIEIIHAA</sequence>
<comment type="caution">
    <text evidence="2">The sequence shown here is derived from an EMBL/GenBank/DDBJ whole genome shotgun (WGS) entry which is preliminary data.</text>
</comment>
<keyword evidence="3" id="KW-1185">Reference proteome</keyword>
<dbReference type="RefSeq" id="WP_030264156.1">
    <property type="nucleotide sequence ID" value="NZ_JBHEZZ010000014.1"/>
</dbReference>
<reference evidence="2 3" key="1">
    <citation type="submission" date="2024-09" db="EMBL/GenBank/DDBJ databases">
        <authorList>
            <person name="Lee S.D."/>
        </authorList>
    </citation>
    <scope>NUCLEOTIDE SEQUENCE [LARGE SCALE GENOMIC DNA]</scope>
    <source>
        <strain evidence="2 3">N1-5</strain>
    </source>
</reference>
<evidence type="ECO:0000313" key="2">
    <source>
        <dbReference type="EMBL" id="MFC1404285.1"/>
    </source>
</evidence>
<organism evidence="2 3">
    <name type="scientific">Streptacidiphilus cavernicola</name>
    <dbReference type="NCBI Taxonomy" id="3342716"/>
    <lineage>
        <taxon>Bacteria</taxon>
        <taxon>Bacillati</taxon>
        <taxon>Actinomycetota</taxon>
        <taxon>Actinomycetes</taxon>
        <taxon>Kitasatosporales</taxon>
        <taxon>Streptomycetaceae</taxon>
        <taxon>Streptacidiphilus</taxon>
    </lineage>
</organism>
<evidence type="ECO:0000313" key="3">
    <source>
        <dbReference type="Proteomes" id="UP001592528"/>
    </source>
</evidence>
<gene>
    <name evidence="2" type="ORF">ACEZDJ_23615</name>
</gene>
<proteinExistence type="predicted"/>
<dbReference type="Pfam" id="PF17648">
    <property type="entry name" value="Luciferase"/>
    <property type="match status" value="1"/>
</dbReference>
<accession>A0ABV6US67</accession>
<dbReference type="InterPro" id="IPR040841">
    <property type="entry name" value="Luciferase_dom"/>
</dbReference>
<name>A0ABV6US67_9ACTN</name>
<dbReference type="EMBL" id="JBHEZZ010000014">
    <property type="protein sequence ID" value="MFC1404285.1"/>
    <property type="molecule type" value="Genomic_DNA"/>
</dbReference>
<evidence type="ECO:0000259" key="1">
    <source>
        <dbReference type="Pfam" id="PF17648"/>
    </source>
</evidence>
<dbReference type="Proteomes" id="UP001592528">
    <property type="component" value="Unassembled WGS sequence"/>
</dbReference>